<gene>
    <name evidence="6" type="primary">LOC105124797</name>
</gene>
<evidence type="ECO:0000313" key="5">
    <source>
        <dbReference type="Proteomes" id="UP000694918"/>
    </source>
</evidence>
<feature type="region of interest" description="Disordered" evidence="3">
    <location>
        <begin position="67"/>
        <end position="97"/>
    </location>
</feature>
<dbReference type="KEGG" id="peu:105124797"/>
<dbReference type="Proteomes" id="UP000694918">
    <property type="component" value="Unplaced"/>
</dbReference>
<dbReference type="GeneID" id="105124797"/>
<evidence type="ECO:0000256" key="2">
    <source>
        <dbReference type="ARBA" id="ARBA00023136"/>
    </source>
</evidence>
<evidence type="ECO:0000313" key="6">
    <source>
        <dbReference type="RefSeq" id="XP_011023227.1"/>
    </source>
</evidence>
<keyword evidence="4" id="KW-0812">Transmembrane</keyword>
<feature type="transmembrane region" description="Helical" evidence="4">
    <location>
        <begin position="109"/>
        <end position="136"/>
    </location>
</feature>
<reference evidence="6" key="1">
    <citation type="submission" date="2025-08" db="UniProtKB">
        <authorList>
            <consortium name="RefSeq"/>
        </authorList>
    </citation>
    <scope>IDENTIFICATION</scope>
</reference>
<protein>
    <submittedName>
        <fullName evidence="6">Uncharacterized protein LOC105124797 isoform X1</fullName>
    </submittedName>
</protein>
<comment type="subcellular location">
    <subcellularLocation>
        <location evidence="1">Membrane</location>
    </subcellularLocation>
</comment>
<dbReference type="GO" id="GO:0005886">
    <property type="term" value="C:plasma membrane"/>
    <property type="evidence" value="ECO:0007669"/>
    <property type="project" value="TreeGrafter"/>
</dbReference>
<keyword evidence="5" id="KW-1185">Reference proteome</keyword>
<keyword evidence="4" id="KW-1133">Transmembrane helix</keyword>
<evidence type="ECO:0000256" key="3">
    <source>
        <dbReference type="SAM" id="MobiDB-lite"/>
    </source>
</evidence>
<dbReference type="InterPro" id="IPR044839">
    <property type="entry name" value="NDR1-like"/>
</dbReference>
<accession>A0AAJ6U4L5</accession>
<evidence type="ECO:0000256" key="4">
    <source>
        <dbReference type="SAM" id="Phobius"/>
    </source>
</evidence>
<evidence type="ECO:0000256" key="1">
    <source>
        <dbReference type="ARBA" id="ARBA00004370"/>
    </source>
</evidence>
<proteinExistence type="predicted"/>
<sequence>MFKKHFPSLNDLTQISIFSDPTADLLFPRNLKSQQEINLINVTSAIYQSSPNSRLLSMAGKPMKPVLQRPPGYRDPNLQAKPAPRPLPTKALLPPSFQPRKRRSRHCRLCLCCLILLLIIVILLMIIAGGLFYLWFDPKLPVFHLQSFKFSAFNITKRSDGTYLTAKMVARIEVRNPNEKIIYHFGESKVETTAGDDEVNLGSTTLPEFTQGKENTTSLEIETSVNNELIEDGIGSKILDQFTSKKLKVDMDVKTSIGIDVEGVKTGLLGVEVLCGGVTLKETNTEMPRCIISTLKWINIR</sequence>
<dbReference type="RefSeq" id="XP_011023227.1">
    <property type="nucleotide sequence ID" value="XM_011024925.1"/>
</dbReference>
<dbReference type="AlphaFoldDB" id="A0AAJ6U4L5"/>
<organism evidence="5 6">
    <name type="scientific">Populus euphratica</name>
    <name type="common">Euphrates poplar</name>
    <dbReference type="NCBI Taxonomy" id="75702"/>
    <lineage>
        <taxon>Eukaryota</taxon>
        <taxon>Viridiplantae</taxon>
        <taxon>Streptophyta</taxon>
        <taxon>Embryophyta</taxon>
        <taxon>Tracheophyta</taxon>
        <taxon>Spermatophyta</taxon>
        <taxon>Magnoliopsida</taxon>
        <taxon>eudicotyledons</taxon>
        <taxon>Gunneridae</taxon>
        <taxon>Pentapetalae</taxon>
        <taxon>rosids</taxon>
        <taxon>fabids</taxon>
        <taxon>Malpighiales</taxon>
        <taxon>Salicaceae</taxon>
        <taxon>Saliceae</taxon>
        <taxon>Populus</taxon>
    </lineage>
</organism>
<dbReference type="PANTHER" id="PTHR31234">
    <property type="entry name" value="LATE EMBRYOGENESIS ABUNDANT (LEA) HYDROXYPROLINE-RICH GLYCOPROTEIN FAMILY"/>
    <property type="match status" value="1"/>
</dbReference>
<name>A0AAJ6U4L5_POPEU</name>
<dbReference type="PANTHER" id="PTHR31234:SF35">
    <property type="entry name" value="LATE EMBRYOGENESIS ABUNDANT (LEA) HYDROXYPROLINE-RICH GLYCOPROTEIN FAMILY"/>
    <property type="match status" value="1"/>
</dbReference>
<keyword evidence="2 4" id="KW-0472">Membrane</keyword>
<dbReference type="GO" id="GO:0098542">
    <property type="term" value="P:defense response to other organism"/>
    <property type="evidence" value="ECO:0007669"/>
    <property type="project" value="InterPro"/>
</dbReference>